<evidence type="ECO:0000313" key="11">
    <source>
        <dbReference type="Proteomes" id="UP001152795"/>
    </source>
</evidence>
<protein>
    <recommendedName>
        <fullName evidence="8">Phosphate transporter</fullName>
    </recommendedName>
</protein>
<evidence type="ECO:0000256" key="1">
    <source>
        <dbReference type="ARBA" id="ARBA00004141"/>
    </source>
</evidence>
<keyword evidence="11" id="KW-1185">Reference proteome</keyword>
<evidence type="ECO:0000256" key="8">
    <source>
        <dbReference type="RuleBase" id="RU363058"/>
    </source>
</evidence>
<keyword evidence="4 8" id="KW-0592">Phosphate transport</keyword>
<dbReference type="AlphaFoldDB" id="A0A7D9HKZ0"/>
<feature type="transmembrane region" description="Helical" evidence="8">
    <location>
        <begin position="118"/>
        <end position="135"/>
    </location>
</feature>
<accession>A0A7D9HKZ0</accession>
<feature type="transmembrane region" description="Helical" evidence="8">
    <location>
        <begin position="431"/>
        <end position="449"/>
    </location>
</feature>
<comment type="similarity">
    <text evidence="2 8">Belongs to the inorganic phosphate transporter (PiT) (TC 2.A.20) family.</text>
</comment>
<keyword evidence="5 8" id="KW-0812">Transmembrane</keyword>
<evidence type="ECO:0000256" key="7">
    <source>
        <dbReference type="ARBA" id="ARBA00023136"/>
    </source>
</evidence>
<feature type="transmembrane region" description="Helical" evidence="8">
    <location>
        <begin position="375"/>
        <end position="392"/>
    </location>
</feature>
<feature type="region of interest" description="Disordered" evidence="9">
    <location>
        <begin position="264"/>
        <end position="318"/>
    </location>
</feature>
<feature type="transmembrane region" description="Helical" evidence="8">
    <location>
        <begin position="214"/>
        <end position="238"/>
    </location>
</feature>
<feature type="transmembrane region" description="Helical" evidence="8">
    <location>
        <begin position="461"/>
        <end position="485"/>
    </location>
</feature>
<keyword evidence="6 8" id="KW-1133">Transmembrane helix</keyword>
<gene>
    <name evidence="10" type="ORF">PACLA_8A008216</name>
</gene>
<evidence type="ECO:0000256" key="6">
    <source>
        <dbReference type="ARBA" id="ARBA00022989"/>
    </source>
</evidence>
<feature type="transmembrane region" description="Helical" evidence="8">
    <location>
        <begin position="147"/>
        <end position="168"/>
    </location>
</feature>
<reference evidence="10" key="1">
    <citation type="submission" date="2020-04" db="EMBL/GenBank/DDBJ databases">
        <authorList>
            <person name="Alioto T."/>
            <person name="Alioto T."/>
            <person name="Gomez Garrido J."/>
        </authorList>
    </citation>
    <scope>NUCLEOTIDE SEQUENCE</scope>
    <source>
        <strain evidence="10">A484AB</strain>
    </source>
</reference>
<dbReference type="PANTHER" id="PTHR11101">
    <property type="entry name" value="PHOSPHATE TRANSPORTER"/>
    <property type="match status" value="1"/>
</dbReference>
<feature type="transmembrane region" description="Helical" evidence="8">
    <location>
        <begin position="90"/>
        <end position="111"/>
    </location>
</feature>
<feature type="compositionally biased region" description="Basic and acidic residues" evidence="9">
    <location>
        <begin position="264"/>
        <end position="277"/>
    </location>
</feature>
<dbReference type="GO" id="GO:0005315">
    <property type="term" value="F:phosphate transmembrane transporter activity"/>
    <property type="evidence" value="ECO:0007669"/>
    <property type="project" value="InterPro"/>
</dbReference>
<evidence type="ECO:0000256" key="9">
    <source>
        <dbReference type="SAM" id="MobiDB-lite"/>
    </source>
</evidence>
<sequence>MDAMDNSYLWIVIIGFIIAFILALGLGANDVANSFGTSVGSKVLTLRDACIVAAICETSGAVLAGGKVTDTIRSKIVDTNCFQNDTENEVLLGSLSALSGGALWLIIATAAKLPVSSTHSVVGAMMGFGLVAYGGKAIKWKEFGKIVASWVISPLMAGVISSCFYLALQYFVLKKPDSYSAGLTALPIIYFIVISVNLFAIFYNGSEMLRFNTIPLYGCFILSFGTGLLVALVTYFVFVPHLTKKIDKEFELETLDSELIDEKNPQKDKAVKEETKLLDNANDGDSKTKKYSEGIINETTPDADEEKSPSQPKQHEVLTDEPKTARLLAFVQILTASFASFAHGSNDVSNAVGPLVSLWLTYRDGVVNSNSNTPIWILFYGGVGISVGLWIWGRRVIETIGEELSSITPSSGLIIEFGSVCTVLVASNLGIPISTTHCLVGAVILVGLVRSRHVTEWKVFFNILIAWLVTVPVSGLLSAGIFALLRYAL</sequence>
<dbReference type="OrthoDB" id="260807at2759"/>
<dbReference type="GO" id="GO:0035435">
    <property type="term" value="P:phosphate ion transmembrane transport"/>
    <property type="evidence" value="ECO:0007669"/>
    <property type="project" value="TreeGrafter"/>
</dbReference>
<dbReference type="Pfam" id="PF01384">
    <property type="entry name" value="PHO4"/>
    <property type="match status" value="1"/>
</dbReference>
<evidence type="ECO:0000256" key="5">
    <source>
        <dbReference type="ARBA" id="ARBA00022692"/>
    </source>
</evidence>
<comment type="subcellular location">
    <subcellularLocation>
        <location evidence="1 8">Membrane</location>
        <topology evidence="1 8">Multi-pass membrane protein</topology>
    </subcellularLocation>
</comment>
<organism evidence="10 11">
    <name type="scientific">Paramuricea clavata</name>
    <name type="common">Red gorgonian</name>
    <name type="synonym">Violescent sea-whip</name>
    <dbReference type="NCBI Taxonomy" id="317549"/>
    <lineage>
        <taxon>Eukaryota</taxon>
        <taxon>Metazoa</taxon>
        <taxon>Cnidaria</taxon>
        <taxon>Anthozoa</taxon>
        <taxon>Octocorallia</taxon>
        <taxon>Malacalcyonacea</taxon>
        <taxon>Plexauridae</taxon>
        <taxon>Paramuricea</taxon>
    </lineage>
</organism>
<evidence type="ECO:0000256" key="2">
    <source>
        <dbReference type="ARBA" id="ARBA00009916"/>
    </source>
</evidence>
<feature type="transmembrane region" description="Helical" evidence="8">
    <location>
        <begin position="404"/>
        <end position="425"/>
    </location>
</feature>
<dbReference type="Proteomes" id="UP001152795">
    <property type="component" value="Unassembled WGS sequence"/>
</dbReference>
<feature type="transmembrane region" description="Helical" evidence="8">
    <location>
        <begin position="7"/>
        <end position="28"/>
    </location>
</feature>
<keyword evidence="7 8" id="KW-0472">Membrane</keyword>
<evidence type="ECO:0000256" key="4">
    <source>
        <dbReference type="ARBA" id="ARBA00022592"/>
    </source>
</evidence>
<proteinExistence type="inferred from homology"/>
<evidence type="ECO:0000256" key="3">
    <source>
        <dbReference type="ARBA" id="ARBA00022448"/>
    </source>
</evidence>
<dbReference type="PANTHER" id="PTHR11101:SF80">
    <property type="entry name" value="PHOSPHATE TRANSPORTER"/>
    <property type="match status" value="1"/>
</dbReference>
<dbReference type="InterPro" id="IPR001204">
    <property type="entry name" value="Phos_transporter"/>
</dbReference>
<keyword evidence="3 8" id="KW-0813">Transport</keyword>
<evidence type="ECO:0000313" key="10">
    <source>
        <dbReference type="EMBL" id="CAB3984068.1"/>
    </source>
</evidence>
<name>A0A7D9HKZ0_PARCT</name>
<dbReference type="GO" id="GO:0016020">
    <property type="term" value="C:membrane"/>
    <property type="evidence" value="ECO:0007669"/>
    <property type="project" value="UniProtKB-SubCell"/>
</dbReference>
<feature type="transmembrane region" description="Helical" evidence="8">
    <location>
        <begin position="180"/>
        <end position="202"/>
    </location>
</feature>
<dbReference type="EMBL" id="CACRXK020000692">
    <property type="protein sequence ID" value="CAB3984068.1"/>
    <property type="molecule type" value="Genomic_DNA"/>
</dbReference>
<comment type="caution">
    <text evidence="10">The sequence shown here is derived from an EMBL/GenBank/DDBJ whole genome shotgun (WGS) entry which is preliminary data.</text>
</comment>
<comment type="function">
    <text evidence="8">Sodium-phosphate symporter.</text>
</comment>